<dbReference type="Proteomes" id="UP001305414">
    <property type="component" value="Unassembled WGS sequence"/>
</dbReference>
<sequence length="68" mass="7441">MVGMPAARYSGVSEIPFRPKMLELSEIGIMTVFIPSSLCRFDDGAKLSDPATTGSSFWPKTVEASELW</sequence>
<dbReference type="AlphaFoldDB" id="A0AAN7Z2J6"/>
<evidence type="ECO:0000313" key="1">
    <source>
        <dbReference type="EMBL" id="KAK5626797.1"/>
    </source>
</evidence>
<comment type="caution">
    <text evidence="1">The sequence shown here is derived from an EMBL/GenBank/DDBJ whole genome shotgun (WGS) entry which is preliminary data.</text>
</comment>
<evidence type="ECO:0000313" key="2">
    <source>
        <dbReference type="Proteomes" id="UP001305414"/>
    </source>
</evidence>
<reference evidence="1 2" key="1">
    <citation type="submission" date="2023-10" db="EMBL/GenBank/DDBJ databases">
        <title>Draft genome sequence of Xylaria bambusicola isolate GMP-LS, the root and basal stem rot pathogen of sugarcane in Indonesia.</title>
        <authorList>
            <person name="Selvaraj P."/>
            <person name="Muralishankar V."/>
            <person name="Muruganantham S."/>
            <person name="Sp S."/>
            <person name="Haryani S."/>
            <person name="Lau K.J.X."/>
            <person name="Naqvi N.I."/>
        </authorList>
    </citation>
    <scope>NUCLEOTIDE SEQUENCE [LARGE SCALE GENOMIC DNA]</scope>
    <source>
        <strain evidence="1">GMP-LS</strain>
    </source>
</reference>
<organism evidence="1 2">
    <name type="scientific">Xylaria bambusicola</name>
    <dbReference type="NCBI Taxonomy" id="326684"/>
    <lineage>
        <taxon>Eukaryota</taxon>
        <taxon>Fungi</taxon>
        <taxon>Dikarya</taxon>
        <taxon>Ascomycota</taxon>
        <taxon>Pezizomycotina</taxon>
        <taxon>Sordariomycetes</taxon>
        <taxon>Xylariomycetidae</taxon>
        <taxon>Xylariales</taxon>
        <taxon>Xylariaceae</taxon>
        <taxon>Xylaria</taxon>
    </lineage>
</organism>
<name>A0AAN7Z2J6_9PEZI</name>
<gene>
    <name evidence="1" type="ORF">RRF57_002512</name>
</gene>
<proteinExistence type="predicted"/>
<accession>A0AAN7Z2J6</accession>
<keyword evidence="2" id="KW-1185">Reference proteome</keyword>
<dbReference type="EMBL" id="JAWHQM010000004">
    <property type="protein sequence ID" value="KAK5626797.1"/>
    <property type="molecule type" value="Genomic_DNA"/>
</dbReference>
<protein>
    <submittedName>
        <fullName evidence="1">Uncharacterized protein</fullName>
    </submittedName>
</protein>